<dbReference type="AlphaFoldDB" id="A0A9D4PNX5"/>
<dbReference type="PROSITE" id="PS00518">
    <property type="entry name" value="ZF_RING_1"/>
    <property type="match status" value="1"/>
</dbReference>
<dbReference type="Gene3D" id="3.30.40.10">
    <property type="entry name" value="Zinc/RING finger domain, C3HC4 (zinc finger)"/>
    <property type="match status" value="1"/>
</dbReference>
<dbReference type="SUPFAM" id="SSF57850">
    <property type="entry name" value="RING/U-box"/>
    <property type="match status" value="1"/>
</dbReference>
<comment type="caution">
    <text evidence="4">The sequence shown here is derived from an EMBL/GenBank/DDBJ whole genome shotgun (WGS) entry which is preliminary data.</text>
</comment>
<evidence type="ECO:0008006" key="6">
    <source>
        <dbReference type="Google" id="ProtNLM"/>
    </source>
</evidence>
<organism evidence="4 5">
    <name type="scientific">Rhipicephalus sanguineus</name>
    <name type="common">Brown dog tick</name>
    <name type="synonym">Ixodes sanguineus</name>
    <dbReference type="NCBI Taxonomy" id="34632"/>
    <lineage>
        <taxon>Eukaryota</taxon>
        <taxon>Metazoa</taxon>
        <taxon>Ecdysozoa</taxon>
        <taxon>Arthropoda</taxon>
        <taxon>Chelicerata</taxon>
        <taxon>Arachnida</taxon>
        <taxon>Acari</taxon>
        <taxon>Parasitiformes</taxon>
        <taxon>Ixodida</taxon>
        <taxon>Ixodoidea</taxon>
        <taxon>Ixodidae</taxon>
        <taxon>Rhipicephalinae</taxon>
        <taxon>Rhipicephalus</taxon>
        <taxon>Rhipicephalus</taxon>
    </lineage>
</organism>
<keyword evidence="5" id="KW-1185">Reference proteome</keyword>
<dbReference type="GO" id="GO:0008270">
    <property type="term" value="F:zinc ion binding"/>
    <property type="evidence" value="ECO:0007669"/>
    <property type="project" value="UniProtKB-KW"/>
</dbReference>
<gene>
    <name evidence="4" type="ORF">HPB52_019193</name>
</gene>
<evidence type="ECO:0000256" key="2">
    <source>
        <dbReference type="ARBA" id="ARBA00022771"/>
    </source>
</evidence>
<dbReference type="InterPro" id="IPR013083">
    <property type="entry name" value="Znf_RING/FYVE/PHD"/>
</dbReference>
<evidence type="ECO:0000256" key="1">
    <source>
        <dbReference type="ARBA" id="ARBA00022723"/>
    </source>
</evidence>
<sequence>MNDSRSGSESPVSSESSSEPSEGYVIVLRGFPGSFLEMREIAFVDPVEPDYICVFCGMVPGTARPLPCRHIVCERCADSGIVVDEERYLTHGNNVTSSRLHALCPVDSTPFDETHLHVEPARLDRVQEELVFCLQANLGCEFMDKLKYLKHHYYYDCCFGPKMCDRCGNDQIPALKLLPHILHCRPRSRRILRRTSQC</sequence>
<dbReference type="EMBL" id="JABSTV010001252">
    <property type="protein sequence ID" value="KAH7948189.1"/>
    <property type="molecule type" value="Genomic_DNA"/>
</dbReference>
<name>A0A9D4PNX5_RHISA</name>
<proteinExistence type="predicted"/>
<keyword evidence="2" id="KW-0863">Zinc-finger</keyword>
<accession>A0A9D4PNX5</accession>
<keyword evidence="1" id="KW-0479">Metal-binding</keyword>
<evidence type="ECO:0000313" key="4">
    <source>
        <dbReference type="EMBL" id="KAH7948189.1"/>
    </source>
</evidence>
<evidence type="ECO:0000313" key="5">
    <source>
        <dbReference type="Proteomes" id="UP000821837"/>
    </source>
</evidence>
<keyword evidence="3" id="KW-0862">Zinc</keyword>
<reference evidence="4" key="2">
    <citation type="submission" date="2021-09" db="EMBL/GenBank/DDBJ databases">
        <authorList>
            <person name="Jia N."/>
            <person name="Wang J."/>
            <person name="Shi W."/>
            <person name="Du L."/>
            <person name="Sun Y."/>
            <person name="Zhan W."/>
            <person name="Jiang J."/>
            <person name="Wang Q."/>
            <person name="Zhang B."/>
            <person name="Ji P."/>
            <person name="Sakyi L.B."/>
            <person name="Cui X."/>
            <person name="Yuan T."/>
            <person name="Jiang B."/>
            <person name="Yang W."/>
            <person name="Lam T.T.-Y."/>
            <person name="Chang Q."/>
            <person name="Ding S."/>
            <person name="Wang X."/>
            <person name="Zhu J."/>
            <person name="Ruan X."/>
            <person name="Zhao L."/>
            <person name="Wei J."/>
            <person name="Que T."/>
            <person name="Du C."/>
            <person name="Cheng J."/>
            <person name="Dai P."/>
            <person name="Han X."/>
            <person name="Huang E."/>
            <person name="Gao Y."/>
            <person name="Liu J."/>
            <person name="Shao H."/>
            <person name="Ye R."/>
            <person name="Li L."/>
            <person name="Wei W."/>
            <person name="Wang X."/>
            <person name="Wang C."/>
            <person name="Huo Q."/>
            <person name="Li W."/>
            <person name="Guo W."/>
            <person name="Chen H."/>
            <person name="Chen S."/>
            <person name="Zhou L."/>
            <person name="Zhou L."/>
            <person name="Ni X."/>
            <person name="Tian J."/>
            <person name="Zhou Y."/>
            <person name="Sheng Y."/>
            <person name="Liu T."/>
            <person name="Pan Y."/>
            <person name="Xia L."/>
            <person name="Li J."/>
            <person name="Zhao F."/>
            <person name="Cao W."/>
        </authorList>
    </citation>
    <scope>NUCLEOTIDE SEQUENCE</scope>
    <source>
        <strain evidence="4">Rsan-2018</strain>
        <tissue evidence="4">Larvae</tissue>
    </source>
</reference>
<evidence type="ECO:0000256" key="3">
    <source>
        <dbReference type="ARBA" id="ARBA00022833"/>
    </source>
</evidence>
<dbReference type="Proteomes" id="UP000821837">
    <property type="component" value="Chromosome 6"/>
</dbReference>
<protein>
    <recommendedName>
        <fullName evidence="6">RING-type domain-containing protein</fullName>
    </recommendedName>
</protein>
<dbReference type="InterPro" id="IPR017907">
    <property type="entry name" value="Znf_RING_CS"/>
</dbReference>
<reference evidence="4" key="1">
    <citation type="journal article" date="2020" name="Cell">
        <title>Large-Scale Comparative Analyses of Tick Genomes Elucidate Their Genetic Diversity and Vector Capacities.</title>
        <authorList>
            <consortium name="Tick Genome and Microbiome Consortium (TIGMIC)"/>
            <person name="Jia N."/>
            <person name="Wang J."/>
            <person name="Shi W."/>
            <person name="Du L."/>
            <person name="Sun Y."/>
            <person name="Zhan W."/>
            <person name="Jiang J.F."/>
            <person name="Wang Q."/>
            <person name="Zhang B."/>
            <person name="Ji P."/>
            <person name="Bell-Sakyi L."/>
            <person name="Cui X.M."/>
            <person name="Yuan T.T."/>
            <person name="Jiang B.G."/>
            <person name="Yang W.F."/>
            <person name="Lam T.T."/>
            <person name="Chang Q.C."/>
            <person name="Ding S.J."/>
            <person name="Wang X.J."/>
            <person name="Zhu J.G."/>
            <person name="Ruan X.D."/>
            <person name="Zhao L."/>
            <person name="Wei J.T."/>
            <person name="Ye R.Z."/>
            <person name="Que T.C."/>
            <person name="Du C.H."/>
            <person name="Zhou Y.H."/>
            <person name="Cheng J.X."/>
            <person name="Dai P.F."/>
            <person name="Guo W.B."/>
            <person name="Han X.H."/>
            <person name="Huang E.J."/>
            <person name="Li L.F."/>
            <person name="Wei W."/>
            <person name="Gao Y.C."/>
            <person name="Liu J.Z."/>
            <person name="Shao H.Z."/>
            <person name="Wang X."/>
            <person name="Wang C.C."/>
            <person name="Yang T.C."/>
            <person name="Huo Q.B."/>
            <person name="Li W."/>
            <person name="Chen H.Y."/>
            <person name="Chen S.E."/>
            <person name="Zhou L.G."/>
            <person name="Ni X.B."/>
            <person name="Tian J.H."/>
            <person name="Sheng Y."/>
            <person name="Liu T."/>
            <person name="Pan Y.S."/>
            <person name="Xia L.Y."/>
            <person name="Li J."/>
            <person name="Zhao F."/>
            <person name="Cao W.C."/>
        </authorList>
    </citation>
    <scope>NUCLEOTIDE SEQUENCE</scope>
    <source>
        <strain evidence="4">Rsan-2018</strain>
    </source>
</reference>